<sequence>TQFGGEFWHRYLHLESVKQEIVLGGFVRQGTQLGRVGDKSGGMTFTNAHLHFDLLGDVLTVNRYISLYGAPTDGIPQKTLYGRPIPAEPFIPAPYTRNSRDRAVKRNIPVLGPARASV</sequence>
<feature type="non-terminal residue" evidence="1">
    <location>
        <position position="1"/>
    </location>
</feature>
<reference evidence="1" key="1">
    <citation type="journal article" date="2014" name="Front. Microbiol.">
        <title>High frequency of phylogenetically diverse reductive dehalogenase-homologous genes in deep subseafloor sedimentary metagenomes.</title>
        <authorList>
            <person name="Kawai M."/>
            <person name="Futagami T."/>
            <person name="Toyoda A."/>
            <person name="Takaki Y."/>
            <person name="Nishi S."/>
            <person name="Hori S."/>
            <person name="Arai W."/>
            <person name="Tsubouchi T."/>
            <person name="Morono Y."/>
            <person name="Uchiyama I."/>
            <person name="Ito T."/>
            <person name="Fujiyama A."/>
            <person name="Inagaki F."/>
            <person name="Takami H."/>
        </authorList>
    </citation>
    <scope>NUCLEOTIDE SEQUENCE</scope>
    <source>
        <strain evidence="1">Expedition CK06-06</strain>
    </source>
</reference>
<protein>
    <submittedName>
        <fullName evidence="1">Uncharacterized protein</fullName>
    </submittedName>
</protein>
<proteinExistence type="predicted"/>
<evidence type="ECO:0000313" key="1">
    <source>
        <dbReference type="EMBL" id="GAG40909.1"/>
    </source>
</evidence>
<dbReference type="SUPFAM" id="SSF51261">
    <property type="entry name" value="Duplicated hybrid motif"/>
    <property type="match status" value="1"/>
</dbReference>
<gene>
    <name evidence="1" type="ORF">S01H1_62377</name>
</gene>
<dbReference type="Gene3D" id="2.70.70.10">
    <property type="entry name" value="Glucose Permease (Domain IIA)"/>
    <property type="match status" value="1"/>
</dbReference>
<name>X0XCK5_9ZZZZ</name>
<dbReference type="InterPro" id="IPR011055">
    <property type="entry name" value="Dup_hybrid_motif"/>
</dbReference>
<accession>X0XCK5</accession>
<dbReference type="EMBL" id="BARS01040964">
    <property type="protein sequence ID" value="GAG40909.1"/>
    <property type="molecule type" value="Genomic_DNA"/>
</dbReference>
<organism evidence="1">
    <name type="scientific">marine sediment metagenome</name>
    <dbReference type="NCBI Taxonomy" id="412755"/>
    <lineage>
        <taxon>unclassified sequences</taxon>
        <taxon>metagenomes</taxon>
        <taxon>ecological metagenomes</taxon>
    </lineage>
</organism>
<dbReference type="AlphaFoldDB" id="X0XCK5"/>
<comment type="caution">
    <text evidence="1">The sequence shown here is derived from an EMBL/GenBank/DDBJ whole genome shotgun (WGS) entry which is preliminary data.</text>
</comment>